<sequence>MLLPSKRSLLSATTAEDLQPLLPGLPDNIAQLCLSSVPPSLLFSVCRSWRRLIYSPSFPPFLCLYALLSKTDQSPLSDDEEDDPIGFFIYDPIAGSWSRLPESPPDPPIRRIIVSHPCFLSRQIAIQSVATGGRLVLLAASDDRLLPALHRPLVFHPASRRWSAGPPISTPRRWCAAGSDYGAVYLVSGVGSTYRSDVARSVERWDLRSGNWETLAPLRDGRFCREAVEAVGAAGKLWMVNVRGRGAKEGAVYNIGRDQWEEMPSGMMAGWTGPAASDDEGAGAIYVVDEGTGEVRAYEFEEDSWRLVAPAEEARKGAVAVTASKGKVCVAVCGGHAVEVFDARSGRKWVVELPSGMSVIDLHVLPRVSEGEF</sequence>
<dbReference type="InterPro" id="IPR015915">
    <property type="entry name" value="Kelch-typ_b-propeller"/>
</dbReference>
<dbReference type="Gene3D" id="2.120.10.80">
    <property type="entry name" value="Kelch-type beta propeller"/>
    <property type="match status" value="1"/>
</dbReference>
<dbReference type="Proteomes" id="UP000636800">
    <property type="component" value="Chromosome 1"/>
</dbReference>
<evidence type="ECO:0008006" key="3">
    <source>
        <dbReference type="Google" id="ProtNLM"/>
    </source>
</evidence>
<evidence type="ECO:0000313" key="2">
    <source>
        <dbReference type="Proteomes" id="UP000636800"/>
    </source>
</evidence>
<keyword evidence="2" id="KW-1185">Reference proteome</keyword>
<accession>A0A835RW40</accession>
<reference evidence="1 2" key="1">
    <citation type="journal article" date="2020" name="Nat. Food">
        <title>A phased Vanilla planifolia genome enables genetic improvement of flavour and production.</title>
        <authorList>
            <person name="Hasing T."/>
            <person name="Tang H."/>
            <person name="Brym M."/>
            <person name="Khazi F."/>
            <person name="Huang T."/>
            <person name="Chambers A.H."/>
        </authorList>
    </citation>
    <scope>NUCLEOTIDE SEQUENCE [LARGE SCALE GENOMIC DNA]</scope>
    <source>
        <tissue evidence="1">Leaf</tissue>
    </source>
</reference>
<proteinExistence type="predicted"/>
<name>A0A835RW40_VANPL</name>
<dbReference type="OrthoDB" id="1918034at2759"/>
<protein>
    <recommendedName>
        <fullName evidence="3">F-box/kelch-repeat protein SKIP25</fullName>
    </recommendedName>
</protein>
<dbReference type="PANTHER" id="PTHR47590:SF7">
    <property type="entry name" value="OS06G0711700 PROTEIN"/>
    <property type="match status" value="1"/>
</dbReference>
<dbReference type="PANTHER" id="PTHR47590">
    <property type="entry name" value="F-BOX/KELCH-REPEAT PROTEIN SKIP25"/>
    <property type="match status" value="1"/>
</dbReference>
<gene>
    <name evidence="1" type="ORF">HPP92_002554</name>
</gene>
<organism evidence="1 2">
    <name type="scientific">Vanilla planifolia</name>
    <name type="common">Vanilla</name>
    <dbReference type="NCBI Taxonomy" id="51239"/>
    <lineage>
        <taxon>Eukaryota</taxon>
        <taxon>Viridiplantae</taxon>
        <taxon>Streptophyta</taxon>
        <taxon>Embryophyta</taxon>
        <taxon>Tracheophyta</taxon>
        <taxon>Spermatophyta</taxon>
        <taxon>Magnoliopsida</taxon>
        <taxon>Liliopsida</taxon>
        <taxon>Asparagales</taxon>
        <taxon>Orchidaceae</taxon>
        <taxon>Vanilloideae</taxon>
        <taxon>Vanilleae</taxon>
        <taxon>Vanilla</taxon>
    </lineage>
</organism>
<dbReference type="SUPFAM" id="SSF117281">
    <property type="entry name" value="Kelch motif"/>
    <property type="match status" value="1"/>
</dbReference>
<comment type="caution">
    <text evidence="1">The sequence shown here is derived from an EMBL/GenBank/DDBJ whole genome shotgun (WGS) entry which is preliminary data.</text>
</comment>
<dbReference type="AlphaFoldDB" id="A0A835RW40"/>
<evidence type="ECO:0000313" key="1">
    <source>
        <dbReference type="EMBL" id="KAG0497863.1"/>
    </source>
</evidence>
<dbReference type="EMBL" id="JADCNL010000001">
    <property type="protein sequence ID" value="KAG0497863.1"/>
    <property type="molecule type" value="Genomic_DNA"/>
</dbReference>